<dbReference type="OrthoDB" id="514823at2759"/>
<feature type="region of interest" description="Disordered" evidence="5">
    <location>
        <begin position="172"/>
        <end position="235"/>
    </location>
</feature>
<evidence type="ECO:0000256" key="5">
    <source>
        <dbReference type="SAM" id="MobiDB-lite"/>
    </source>
</evidence>
<dbReference type="GO" id="GO:1904161">
    <property type="term" value="P:DNA synthesis involved in UV-damage excision repair"/>
    <property type="evidence" value="ECO:0007669"/>
    <property type="project" value="TreeGrafter"/>
</dbReference>
<proteinExistence type="predicted"/>
<evidence type="ECO:0000256" key="1">
    <source>
        <dbReference type="ARBA" id="ARBA00004123"/>
    </source>
</evidence>
<feature type="transmembrane region" description="Helical" evidence="6">
    <location>
        <begin position="445"/>
        <end position="471"/>
    </location>
</feature>
<evidence type="ECO:0000256" key="2">
    <source>
        <dbReference type="ARBA" id="ARBA00017589"/>
    </source>
</evidence>
<keyword evidence="8" id="KW-1185">Reference proteome</keyword>
<keyword evidence="6" id="KW-1133">Transmembrane helix</keyword>
<keyword evidence="4" id="KW-0539">Nucleus</keyword>
<feature type="transmembrane region" description="Helical" evidence="6">
    <location>
        <begin position="536"/>
        <end position="555"/>
    </location>
</feature>
<dbReference type="Proteomes" id="UP000597762">
    <property type="component" value="Unassembled WGS sequence"/>
</dbReference>
<accession>A0A812CJM3</accession>
<feature type="transmembrane region" description="Helical" evidence="6">
    <location>
        <begin position="592"/>
        <end position="615"/>
    </location>
</feature>
<dbReference type="Pfam" id="PF09507">
    <property type="entry name" value="CDC27"/>
    <property type="match status" value="1"/>
</dbReference>
<organism evidence="7 8">
    <name type="scientific">Acanthosepion pharaonis</name>
    <name type="common">Pharaoh cuttlefish</name>
    <name type="synonym">Sepia pharaonis</name>
    <dbReference type="NCBI Taxonomy" id="158019"/>
    <lineage>
        <taxon>Eukaryota</taxon>
        <taxon>Metazoa</taxon>
        <taxon>Spiralia</taxon>
        <taxon>Lophotrochozoa</taxon>
        <taxon>Mollusca</taxon>
        <taxon>Cephalopoda</taxon>
        <taxon>Coleoidea</taxon>
        <taxon>Decapodiformes</taxon>
        <taxon>Sepiida</taxon>
        <taxon>Sepiina</taxon>
        <taxon>Sepiidae</taxon>
        <taxon>Acanthosepion</taxon>
    </lineage>
</organism>
<dbReference type="EMBL" id="CAHIKZ030001626">
    <property type="protein sequence ID" value="CAE1270061.1"/>
    <property type="molecule type" value="Genomic_DNA"/>
</dbReference>
<feature type="compositionally biased region" description="Basic and acidic residues" evidence="5">
    <location>
        <begin position="173"/>
        <end position="194"/>
    </location>
</feature>
<feature type="compositionally biased region" description="Acidic residues" evidence="5">
    <location>
        <begin position="332"/>
        <end position="350"/>
    </location>
</feature>
<dbReference type="InterPro" id="IPR019038">
    <property type="entry name" value="POLD3"/>
</dbReference>
<dbReference type="GO" id="GO:0003887">
    <property type="term" value="F:DNA-directed DNA polymerase activity"/>
    <property type="evidence" value="ECO:0007669"/>
    <property type="project" value="TreeGrafter"/>
</dbReference>
<keyword evidence="3" id="KW-0235">DNA replication</keyword>
<evidence type="ECO:0000256" key="6">
    <source>
        <dbReference type="SAM" id="Phobius"/>
    </source>
</evidence>
<evidence type="ECO:0000256" key="3">
    <source>
        <dbReference type="ARBA" id="ARBA00022705"/>
    </source>
</evidence>
<keyword evidence="6" id="KW-0812">Transmembrane</keyword>
<evidence type="ECO:0000313" key="7">
    <source>
        <dbReference type="EMBL" id="CAE1270061.1"/>
    </source>
</evidence>
<dbReference type="InterPro" id="IPR041913">
    <property type="entry name" value="POLD3_sf"/>
</dbReference>
<dbReference type="GO" id="GO:0006271">
    <property type="term" value="P:DNA strand elongation involved in DNA replication"/>
    <property type="evidence" value="ECO:0007669"/>
    <property type="project" value="TreeGrafter"/>
</dbReference>
<dbReference type="PANTHER" id="PTHR17598">
    <property type="entry name" value="DNA POLYMERASE DELTA SUBUNIT 3"/>
    <property type="match status" value="1"/>
</dbReference>
<dbReference type="GO" id="GO:0043625">
    <property type="term" value="C:delta DNA polymerase complex"/>
    <property type="evidence" value="ECO:0007669"/>
    <property type="project" value="InterPro"/>
</dbReference>
<feature type="transmembrane region" description="Helical" evidence="6">
    <location>
        <begin position="505"/>
        <end position="529"/>
    </location>
</feature>
<feature type="compositionally biased region" description="Acidic residues" evidence="5">
    <location>
        <begin position="313"/>
        <end position="322"/>
    </location>
</feature>
<dbReference type="GO" id="GO:0006297">
    <property type="term" value="P:nucleotide-excision repair, DNA gap filling"/>
    <property type="evidence" value="ECO:0007669"/>
    <property type="project" value="TreeGrafter"/>
</dbReference>
<gene>
    <name evidence="7" type="ORF">SPHA_36897</name>
</gene>
<feature type="compositionally biased region" description="Polar residues" evidence="5">
    <location>
        <begin position="214"/>
        <end position="223"/>
    </location>
</feature>
<dbReference type="FunFam" id="3.90.1030.20:FF:000002">
    <property type="entry name" value="DNA polymerase delta subunit"/>
    <property type="match status" value="1"/>
</dbReference>
<keyword evidence="6" id="KW-0472">Membrane</keyword>
<dbReference type="PANTHER" id="PTHR17598:SF13">
    <property type="entry name" value="DNA POLYMERASE DELTA SUBUNIT 3"/>
    <property type="match status" value="1"/>
</dbReference>
<reference evidence="7" key="1">
    <citation type="submission" date="2021-01" db="EMBL/GenBank/DDBJ databases">
        <authorList>
            <person name="Li R."/>
            <person name="Bekaert M."/>
        </authorList>
    </citation>
    <scope>NUCLEOTIDE SEQUENCE</scope>
    <source>
        <strain evidence="7">Farmed</strain>
    </source>
</reference>
<name>A0A812CJM3_ACAPH</name>
<feature type="compositionally biased region" description="Basic and acidic residues" evidence="5">
    <location>
        <begin position="358"/>
        <end position="367"/>
    </location>
</feature>
<evidence type="ECO:0000256" key="4">
    <source>
        <dbReference type="ARBA" id="ARBA00023242"/>
    </source>
</evidence>
<dbReference type="Gene3D" id="3.90.1030.20">
    <property type="entry name" value="DNA polymerase delta, p66 (Cdc27) subunit, wHTH domain"/>
    <property type="match status" value="1"/>
</dbReference>
<feature type="region of interest" description="Disordered" evidence="5">
    <location>
        <begin position="251"/>
        <end position="384"/>
    </location>
</feature>
<dbReference type="AlphaFoldDB" id="A0A812CJM3"/>
<protein>
    <recommendedName>
        <fullName evidence="2">DNA polymerase delta subunit 3</fullName>
    </recommendedName>
</protein>
<feature type="transmembrane region" description="Helical" evidence="6">
    <location>
        <begin position="561"/>
        <end position="585"/>
    </location>
</feature>
<comment type="subcellular location">
    <subcellularLocation>
        <location evidence="1">Nucleus</location>
    </subcellularLocation>
</comment>
<feature type="compositionally biased region" description="Basic and acidic residues" evidence="5">
    <location>
        <begin position="255"/>
        <end position="286"/>
    </location>
</feature>
<comment type="caution">
    <text evidence="7">The sequence shown here is derived from an EMBL/GenBank/DDBJ whole genome shotgun (WGS) entry which is preliminary data.</text>
</comment>
<evidence type="ECO:0000313" key="8">
    <source>
        <dbReference type="Proteomes" id="UP000597762"/>
    </source>
</evidence>
<sequence length="621" mass="73223">MASGDVNSVDAMYMENLDEFINDENKVVTYRWLSTTLQVHVNQAKQMLYNFVMQQRNDNDKDNLNVTYFVSGLHKCDGSTKIQHCEVVSEDKLEAIKSTFQKLYSCHIYSVQKSKLQDSDALYITDYNLMKENIFESCKQSSIRYDAAKRVATSKPVVQEIKKEQITPSILDDNSRHRTLESKEKTTAPKKDNNKTGIAGMFAKANIKKDSSKNSEQIQNCSKTDTKETVKKNSSVSKKLTGVMSFFANSAAKNKPSEEKPSEEKPVSIKKESGDTKRTEEKKKPPSSDSDDDDFVKQKKKRRRIKEDLFDSSSEEEMEVEEPLSSPNPAAEEVEEEKDDDNDEEDDEAPIPDTPEQNIEKVKKEEPTSVTVTNDGRRRKRIKRKKKKNYLNDEGFMDMDQPANKESHPIRLSAEAKKSSASAKSVVDKGKQKQSSLMSFFSKNFFSFFFSFSFFFFFLFFSFFLFFLSFFSFLSFSFFFFSFFFFFFLFFSFFFFSFFLFFLSFFFFFFFSFSFFFSFFFFFLFLFFFLSLFLSFFFLSFSFSFFLFFFLSLFLSFSFSFFLFFFLSLFLSFSFSFFLFFFFFFLSFSFSFFLFLSFFFFSFFSFFLFFFLSLFSFSGTS</sequence>
<feature type="transmembrane region" description="Helical" evidence="6">
    <location>
        <begin position="478"/>
        <end position="499"/>
    </location>
</feature>